<reference evidence="5" key="2">
    <citation type="submission" date="2015-03" db="EMBL/GenBank/DDBJ databases">
        <authorList>
            <person name="Ferrari E."/>
            <person name="Walter M.C."/>
            <person name="Huptas C."/>
            <person name="Scherer S."/>
            <person name="Mueller-Herbst S."/>
        </authorList>
    </citation>
    <scope>NUCLEOTIDE SEQUENCE [LARGE SCALE GENOMIC DNA]</scope>
    <source>
        <strain evidence="5">LWP01</strain>
    </source>
</reference>
<proteinExistence type="inferred from homology"/>
<dbReference type="EMBL" id="CP011102">
    <property type="protein sequence ID" value="AQY50234.1"/>
    <property type="molecule type" value="Genomic_DNA"/>
</dbReference>
<dbReference type="RefSeq" id="WP_118907406.1">
    <property type="nucleotide sequence ID" value="NZ_CP011102.1"/>
</dbReference>
<keyword evidence="5" id="KW-1185">Reference proteome</keyword>
<dbReference type="Proteomes" id="UP000564536">
    <property type="component" value="Unassembled WGS sequence"/>
</dbReference>
<dbReference type="InterPro" id="IPR014729">
    <property type="entry name" value="Rossmann-like_a/b/a_fold"/>
</dbReference>
<feature type="domain" description="UspA" evidence="2">
    <location>
        <begin position="4"/>
        <end position="139"/>
    </location>
</feature>
<evidence type="ECO:0000313" key="4">
    <source>
        <dbReference type="EMBL" id="MBC1500746.1"/>
    </source>
</evidence>
<sequence length="139" mass="15082">MKLAVLIADDQLSKKILRKTLELCQALAEPPEITLIHVINAKAIAEDIEVGVNVEENLATDAQKMLAEKGSVLNEADLVYGTVILNGFPAKEVTKYAADSEIDMLIMGHHDLSLVQKVTIGSVAKKVIEHAECPVLLIK</sequence>
<dbReference type="CDD" id="cd00293">
    <property type="entry name" value="USP-like"/>
    <property type="match status" value="1"/>
</dbReference>
<evidence type="ECO:0000313" key="5">
    <source>
        <dbReference type="Proteomes" id="UP000223060"/>
    </source>
</evidence>
<comment type="similarity">
    <text evidence="1">Belongs to the universal stress protein A family.</text>
</comment>
<dbReference type="InterPro" id="IPR006016">
    <property type="entry name" value="UspA"/>
</dbReference>
<accession>A0A1S7FS40</accession>
<evidence type="ECO:0000259" key="2">
    <source>
        <dbReference type="Pfam" id="PF00582"/>
    </source>
</evidence>
<reference evidence="3" key="1">
    <citation type="submission" date="2015-03" db="EMBL/GenBank/DDBJ databases">
        <authorList>
            <person name="Murphy D."/>
        </authorList>
    </citation>
    <scope>NUCLEOTIDE SEQUENCE [LARGE SCALE GENOMIC DNA]</scope>
    <source>
        <strain evidence="3">WS 4560</strain>
    </source>
</reference>
<evidence type="ECO:0000313" key="6">
    <source>
        <dbReference type="Proteomes" id="UP000564536"/>
    </source>
</evidence>
<dbReference type="PANTHER" id="PTHR46268:SF6">
    <property type="entry name" value="UNIVERSAL STRESS PROTEIN UP12"/>
    <property type="match status" value="1"/>
</dbReference>
<dbReference type="InterPro" id="IPR006015">
    <property type="entry name" value="Universal_stress_UspA"/>
</dbReference>
<protein>
    <submittedName>
        <fullName evidence="4">Universal stress protein</fullName>
    </submittedName>
</protein>
<dbReference type="Gene3D" id="3.40.50.620">
    <property type="entry name" value="HUPs"/>
    <property type="match status" value="1"/>
</dbReference>
<dbReference type="EMBL" id="JAARRL010000012">
    <property type="protein sequence ID" value="MBC1500746.1"/>
    <property type="molecule type" value="Genomic_DNA"/>
</dbReference>
<dbReference type="KEGG" id="lwi:UE46_03730"/>
<dbReference type="SUPFAM" id="SSF52402">
    <property type="entry name" value="Adenine nucleotide alpha hydrolases-like"/>
    <property type="match status" value="1"/>
</dbReference>
<dbReference type="Proteomes" id="UP000223060">
    <property type="component" value="Chromosome"/>
</dbReference>
<gene>
    <name evidence="4" type="ORF">HB943_09025</name>
    <name evidence="3" type="ORF">UE46_03730</name>
</gene>
<organism evidence="3 5">
    <name type="scientific">Listeria weihenstephanensis</name>
    <dbReference type="NCBI Taxonomy" id="1006155"/>
    <lineage>
        <taxon>Bacteria</taxon>
        <taxon>Bacillati</taxon>
        <taxon>Bacillota</taxon>
        <taxon>Bacilli</taxon>
        <taxon>Bacillales</taxon>
        <taxon>Listeriaceae</taxon>
        <taxon>Listeria</taxon>
    </lineage>
</organism>
<name>A0A1S7FS40_9LIST</name>
<dbReference type="Pfam" id="PF00582">
    <property type="entry name" value="Usp"/>
    <property type="match status" value="1"/>
</dbReference>
<dbReference type="PRINTS" id="PR01438">
    <property type="entry name" value="UNVRSLSTRESS"/>
</dbReference>
<dbReference type="AlphaFoldDB" id="A0A1S7FS40"/>
<reference evidence="4 6" key="3">
    <citation type="submission" date="2020-03" db="EMBL/GenBank/DDBJ databases">
        <title>Soil Listeria distribution.</title>
        <authorList>
            <person name="Liao J."/>
            <person name="Wiedmann M."/>
        </authorList>
    </citation>
    <scope>NUCLEOTIDE SEQUENCE [LARGE SCALE GENOMIC DNA]</scope>
    <source>
        <strain evidence="4 6">FSL L7-1523</strain>
    </source>
</reference>
<dbReference type="PANTHER" id="PTHR46268">
    <property type="entry name" value="STRESS RESPONSE PROTEIN NHAX"/>
    <property type="match status" value="1"/>
</dbReference>
<evidence type="ECO:0000313" key="3">
    <source>
        <dbReference type="EMBL" id="AQY50234.1"/>
    </source>
</evidence>
<evidence type="ECO:0000256" key="1">
    <source>
        <dbReference type="ARBA" id="ARBA00008791"/>
    </source>
</evidence>